<dbReference type="Proteomes" id="UP001196413">
    <property type="component" value="Unassembled WGS sequence"/>
</dbReference>
<protein>
    <submittedName>
        <fullName evidence="1">Uncharacterized protein</fullName>
    </submittedName>
</protein>
<comment type="caution">
    <text evidence="1">The sequence shown here is derived from an EMBL/GenBank/DDBJ whole genome shotgun (WGS) entry which is preliminary data.</text>
</comment>
<dbReference type="AlphaFoldDB" id="A0AAD5QLA5"/>
<organism evidence="1 2">
    <name type="scientific">Parelaphostrongylus tenuis</name>
    <name type="common">Meningeal worm</name>
    <dbReference type="NCBI Taxonomy" id="148309"/>
    <lineage>
        <taxon>Eukaryota</taxon>
        <taxon>Metazoa</taxon>
        <taxon>Ecdysozoa</taxon>
        <taxon>Nematoda</taxon>
        <taxon>Chromadorea</taxon>
        <taxon>Rhabditida</taxon>
        <taxon>Rhabditina</taxon>
        <taxon>Rhabditomorpha</taxon>
        <taxon>Strongyloidea</taxon>
        <taxon>Metastrongylidae</taxon>
        <taxon>Parelaphostrongylus</taxon>
    </lineage>
</organism>
<reference evidence="1" key="1">
    <citation type="submission" date="2021-06" db="EMBL/GenBank/DDBJ databases">
        <title>Parelaphostrongylus tenuis whole genome reference sequence.</title>
        <authorList>
            <person name="Garwood T.J."/>
            <person name="Larsen P.A."/>
            <person name="Fountain-Jones N.M."/>
            <person name="Garbe J.R."/>
            <person name="Macchietto M.G."/>
            <person name="Kania S.A."/>
            <person name="Gerhold R.W."/>
            <person name="Richards J.E."/>
            <person name="Wolf T.M."/>
        </authorList>
    </citation>
    <scope>NUCLEOTIDE SEQUENCE</scope>
    <source>
        <strain evidence="1">MNPRO001-30</strain>
        <tissue evidence="1">Meninges</tissue>
    </source>
</reference>
<sequence>MSIAAKAATICHRNRSTIAFDGDENRNDTAYTNGTQDQKYKRSSNMTLKFSGRMHFWSKINNETNMISVKCRSKQLIHGQMVKARCILVCLPGRARSSRRKTKTYKLRYPSIQPETTKTIRKQEQTIEKKRKSCKNDADQKVTGEIPLAVAEKGPHEKMEEHNYTGILMASTELVTV</sequence>
<proteinExistence type="predicted"/>
<name>A0AAD5QLA5_PARTN</name>
<dbReference type="EMBL" id="JAHQIW010002742">
    <property type="protein sequence ID" value="KAJ1356218.1"/>
    <property type="molecule type" value="Genomic_DNA"/>
</dbReference>
<accession>A0AAD5QLA5</accession>
<evidence type="ECO:0000313" key="2">
    <source>
        <dbReference type="Proteomes" id="UP001196413"/>
    </source>
</evidence>
<gene>
    <name evidence="1" type="ORF">KIN20_013894</name>
</gene>
<evidence type="ECO:0000313" key="1">
    <source>
        <dbReference type="EMBL" id="KAJ1356218.1"/>
    </source>
</evidence>
<keyword evidence="2" id="KW-1185">Reference proteome</keyword>